<dbReference type="EMBL" id="CP059319">
    <property type="protein sequence ID" value="QTH21516.1"/>
    <property type="molecule type" value="Genomic_DNA"/>
</dbReference>
<evidence type="ECO:0000256" key="5">
    <source>
        <dbReference type="ARBA" id="ARBA00022692"/>
    </source>
</evidence>
<keyword evidence="2 11" id="KW-0813">Transport</keyword>
<evidence type="ECO:0000256" key="9">
    <source>
        <dbReference type="ARBA" id="ARBA00023136"/>
    </source>
</evidence>
<evidence type="ECO:0000256" key="8">
    <source>
        <dbReference type="ARBA" id="ARBA00023077"/>
    </source>
</evidence>
<accession>A0A975D2A8</accession>
<evidence type="ECO:0000259" key="14">
    <source>
        <dbReference type="Pfam" id="PF00593"/>
    </source>
</evidence>
<evidence type="ECO:0000313" key="16">
    <source>
        <dbReference type="EMBL" id="QTH21516.1"/>
    </source>
</evidence>
<feature type="domain" description="TonB-dependent receptor-like beta-barrel" evidence="14">
    <location>
        <begin position="270"/>
        <end position="735"/>
    </location>
</feature>
<sequence>MMFSSKLMLSATTALALLPSAGALAQKAGPAAVEAAPAEAAPRTSDAEIVVTAQRRQQRLLDVPISVSAFSASMIEKAHITEAKDYLALAPNISFTEDGEKGNRSINIAIRGVSNVDLGEQSTQQSIGYYIDELSTGSSANGTLNPQLLDIERIEVLRGPQGTYFGRNASGGAINITTKKPTDSLYAEGGLEYGRFDTQKVYGIFNAPLASNLFFRGLASYEKSDGLIRNLDPRGTPNSGYKNLHLRGAVRFVPTENLTWDLSVDYARDRNGMDATVPSGVLDLDTKSIFGSDFQAIDEGEGFYPANQRNVRHNTREWNNNSATIINNRLTWKGDDFSIHSITGYIDSSNSRQFDQDNISVDALYRHNRNSGRSFSQELRVQSEGTTAIEWVVGGLYANDRIRQFNSIRAGTETSYTYPDGTVIGLLPPIPPEFRVNENNKIFKTESIAAFADATWHVSSKVDLVAGGRYTHDKISNRNFGVVAFESPVPDIAGSKSFSDFSPRLLARFKFNRDNNVYASVSKGYKAGGIDINSGFASPFRPETLWNYEVGLKGDLLDHSVQYGLSFFYLKWKDLQVQTNYLAIPGDISSATELTLNAARATNKGFEFDVHARLSSTLRWNAAFGYLDSTFKSFPDAVLAGGNQVDLTGYRLPKTPRYTISTSLDYDAEVADGVSLYLHPEINFRSAAPGDLEGVAAVPLALPSFPYQPKAYAVVNMFGGVRFGRFEIGGYVNNLFKEDYYTGTADNFGLGGIRLRPHPRTFGATAKVKFGADG</sequence>
<evidence type="ECO:0000313" key="17">
    <source>
        <dbReference type="Proteomes" id="UP000664914"/>
    </source>
</evidence>
<dbReference type="InterPro" id="IPR036942">
    <property type="entry name" value="Beta-barrel_TonB_sf"/>
</dbReference>
<keyword evidence="4" id="KW-0410">Iron transport</keyword>
<dbReference type="GO" id="GO:0009279">
    <property type="term" value="C:cell outer membrane"/>
    <property type="evidence" value="ECO:0007669"/>
    <property type="project" value="UniProtKB-SubCell"/>
</dbReference>
<keyword evidence="9 11" id="KW-0472">Membrane</keyword>
<evidence type="ECO:0000256" key="12">
    <source>
        <dbReference type="RuleBase" id="RU003357"/>
    </source>
</evidence>
<keyword evidence="16" id="KW-0675">Receptor</keyword>
<evidence type="ECO:0000256" key="10">
    <source>
        <dbReference type="ARBA" id="ARBA00023237"/>
    </source>
</evidence>
<evidence type="ECO:0000256" key="3">
    <source>
        <dbReference type="ARBA" id="ARBA00022452"/>
    </source>
</evidence>
<name>A0A975D2A8_9SPHN</name>
<dbReference type="InterPro" id="IPR039426">
    <property type="entry name" value="TonB-dep_rcpt-like"/>
</dbReference>
<gene>
    <name evidence="16" type="ORF">HRJ34_24890</name>
</gene>
<dbReference type="PROSITE" id="PS52016">
    <property type="entry name" value="TONB_DEPENDENT_REC_3"/>
    <property type="match status" value="1"/>
</dbReference>
<feature type="chain" id="PRO_5037469096" evidence="13">
    <location>
        <begin position="26"/>
        <end position="774"/>
    </location>
</feature>
<feature type="signal peptide" evidence="13">
    <location>
        <begin position="1"/>
        <end position="25"/>
    </location>
</feature>
<evidence type="ECO:0000256" key="11">
    <source>
        <dbReference type="PROSITE-ProRule" id="PRU01360"/>
    </source>
</evidence>
<reference evidence="16" key="1">
    <citation type="submission" date="2020-07" db="EMBL/GenBank/DDBJ databases">
        <authorList>
            <person name="Camacho E."/>
        </authorList>
    </citation>
    <scope>NUCLEOTIDE SEQUENCE</scope>
    <source>
        <strain evidence="16">MPO218</strain>
    </source>
</reference>
<reference evidence="16" key="2">
    <citation type="submission" date="2021-04" db="EMBL/GenBank/DDBJ databases">
        <title>Isolation and genomic analysis of the ibuprofen-degrading bacterium Sphingomonas strain MPO218.</title>
        <authorList>
            <person name="Aulestia M."/>
            <person name="Flores A."/>
            <person name="Mangas E.L."/>
            <person name="Perez-Pulido A.J."/>
            <person name="Santero E."/>
            <person name="Camacho E.M."/>
        </authorList>
    </citation>
    <scope>NUCLEOTIDE SEQUENCE</scope>
    <source>
        <strain evidence="16">MPO218</strain>
    </source>
</reference>
<evidence type="ECO:0000259" key="15">
    <source>
        <dbReference type="Pfam" id="PF07715"/>
    </source>
</evidence>
<comment type="subcellular location">
    <subcellularLocation>
        <location evidence="1 11">Cell outer membrane</location>
        <topology evidence="1 11">Multi-pass membrane protein</topology>
    </subcellularLocation>
</comment>
<dbReference type="Pfam" id="PF07715">
    <property type="entry name" value="Plug"/>
    <property type="match status" value="1"/>
</dbReference>
<keyword evidence="6" id="KW-0408">Iron</keyword>
<dbReference type="AlphaFoldDB" id="A0A975D2A8"/>
<dbReference type="Gene3D" id="2.40.170.20">
    <property type="entry name" value="TonB-dependent receptor, beta-barrel domain"/>
    <property type="match status" value="1"/>
</dbReference>
<dbReference type="GO" id="GO:0006826">
    <property type="term" value="P:iron ion transport"/>
    <property type="evidence" value="ECO:0007669"/>
    <property type="project" value="UniProtKB-KW"/>
</dbReference>
<keyword evidence="10 11" id="KW-0998">Cell outer membrane</keyword>
<evidence type="ECO:0000256" key="4">
    <source>
        <dbReference type="ARBA" id="ARBA00022496"/>
    </source>
</evidence>
<keyword evidence="8 12" id="KW-0798">TonB box</keyword>
<dbReference type="PANTHER" id="PTHR32552:SF81">
    <property type="entry name" value="TONB-DEPENDENT OUTER MEMBRANE RECEPTOR"/>
    <property type="match status" value="1"/>
</dbReference>
<keyword evidence="3 11" id="KW-1134">Transmembrane beta strand</keyword>
<evidence type="ECO:0000256" key="6">
    <source>
        <dbReference type="ARBA" id="ARBA00023004"/>
    </source>
</evidence>
<evidence type="ECO:0000256" key="13">
    <source>
        <dbReference type="SAM" id="SignalP"/>
    </source>
</evidence>
<dbReference type="Proteomes" id="UP000664914">
    <property type="component" value="Chromosome"/>
</dbReference>
<proteinExistence type="inferred from homology"/>
<dbReference type="SUPFAM" id="SSF56935">
    <property type="entry name" value="Porins"/>
    <property type="match status" value="1"/>
</dbReference>
<evidence type="ECO:0000256" key="2">
    <source>
        <dbReference type="ARBA" id="ARBA00022448"/>
    </source>
</evidence>
<dbReference type="InterPro" id="IPR000531">
    <property type="entry name" value="Beta-barrel_TonB"/>
</dbReference>
<keyword evidence="7" id="KW-0406">Ion transport</keyword>
<comment type="similarity">
    <text evidence="11 12">Belongs to the TonB-dependent receptor family.</text>
</comment>
<organism evidence="16 17">
    <name type="scientific">Rhizorhabdus wittichii</name>
    <dbReference type="NCBI Taxonomy" id="160791"/>
    <lineage>
        <taxon>Bacteria</taxon>
        <taxon>Pseudomonadati</taxon>
        <taxon>Pseudomonadota</taxon>
        <taxon>Alphaproteobacteria</taxon>
        <taxon>Sphingomonadales</taxon>
        <taxon>Sphingomonadaceae</taxon>
        <taxon>Rhizorhabdus</taxon>
    </lineage>
</organism>
<dbReference type="InterPro" id="IPR012910">
    <property type="entry name" value="Plug_dom"/>
</dbReference>
<dbReference type="CDD" id="cd01347">
    <property type="entry name" value="ligand_gated_channel"/>
    <property type="match status" value="1"/>
</dbReference>
<protein>
    <submittedName>
        <fullName evidence="16">TonB-dependent receptor</fullName>
    </submittedName>
</protein>
<keyword evidence="13" id="KW-0732">Signal</keyword>
<dbReference type="PANTHER" id="PTHR32552">
    <property type="entry name" value="FERRICHROME IRON RECEPTOR-RELATED"/>
    <property type="match status" value="1"/>
</dbReference>
<keyword evidence="5 11" id="KW-0812">Transmembrane</keyword>
<evidence type="ECO:0000256" key="7">
    <source>
        <dbReference type="ARBA" id="ARBA00023065"/>
    </source>
</evidence>
<feature type="domain" description="TonB-dependent receptor plug" evidence="15">
    <location>
        <begin position="60"/>
        <end position="173"/>
    </location>
</feature>
<dbReference type="Pfam" id="PF00593">
    <property type="entry name" value="TonB_dep_Rec_b-barrel"/>
    <property type="match status" value="1"/>
</dbReference>
<dbReference type="OMA" id="DNGYDAW"/>
<evidence type="ECO:0000256" key="1">
    <source>
        <dbReference type="ARBA" id="ARBA00004571"/>
    </source>
</evidence>